<dbReference type="PANTHER" id="PTHR31835">
    <property type="entry name" value="URIDINE DIPHOSPHATE GLUCOSE PYROPHOSPHATASE"/>
    <property type="match status" value="1"/>
</dbReference>
<dbReference type="GO" id="GO:0052751">
    <property type="term" value="F:GDP-mannose hydrolase activity"/>
    <property type="evidence" value="ECO:0007669"/>
    <property type="project" value="TreeGrafter"/>
</dbReference>
<accession>A0AAW0UK09</accession>
<sequence length="337" mass="36945">MNKCTTMLVRASYGNVDILVPTWASVSAAISRSYLGAKFEPENFARKTSKHIEDEIDAIWKSKCAKNDRLYNASKFRLAGCEMKQDNLVLHLGLTCYKDLCGTNLSENFSLLQAKGTKDFSNKQAYMSDVLGVGLLAITSDACLVVTRRAQWTGEYPGALDRPGGHPEPSHIFLPDGSLKPDYSHLKTEEAVLQEVWGSAKQEAVDELGISEANIGEVSLMGVTLNTEAGGRPSLEFYAKLGVSSEHVTTTYKLGIQAEVEESSSVHLLRPQTLAQLPCLLQSHSFIEGAARSPDDKDEPEEDIHLQEARWLLQEATPALRAALLLAVNTRLLPLSL</sequence>
<protein>
    <recommendedName>
        <fullName evidence="7">Nucleoside diphosphate-linked moiety X motif 22</fullName>
    </recommendedName>
</protein>
<dbReference type="GO" id="GO:0046872">
    <property type="term" value="F:metal ion binding"/>
    <property type="evidence" value="ECO:0007669"/>
    <property type="project" value="UniProtKB-KW"/>
</dbReference>
<reference evidence="5 6" key="1">
    <citation type="submission" date="2023-03" db="EMBL/GenBank/DDBJ databases">
        <title>High-quality genome of Scylla paramamosain provides insights in environmental adaptation.</title>
        <authorList>
            <person name="Zhang L."/>
        </authorList>
    </citation>
    <scope>NUCLEOTIDE SEQUENCE [LARGE SCALE GENOMIC DNA]</scope>
    <source>
        <strain evidence="5">LZ_2023a</strain>
        <tissue evidence="5">Muscle</tissue>
    </source>
</reference>
<dbReference type="InterPro" id="IPR055295">
    <property type="entry name" value="NUDT22/NUDT9-like"/>
</dbReference>
<evidence type="ECO:0000313" key="5">
    <source>
        <dbReference type="EMBL" id="KAK8400420.1"/>
    </source>
</evidence>
<dbReference type="EMBL" id="JARAKH010000010">
    <property type="protein sequence ID" value="KAK8400420.1"/>
    <property type="molecule type" value="Genomic_DNA"/>
</dbReference>
<comment type="cofactor">
    <cofactor evidence="1">
        <name>Mg(2+)</name>
        <dbReference type="ChEBI" id="CHEBI:18420"/>
    </cofactor>
</comment>
<keyword evidence="2" id="KW-0479">Metal-binding</keyword>
<gene>
    <name evidence="5" type="ORF">O3P69_003239</name>
</gene>
<evidence type="ECO:0000256" key="4">
    <source>
        <dbReference type="ARBA" id="ARBA00022842"/>
    </source>
</evidence>
<evidence type="ECO:0000256" key="3">
    <source>
        <dbReference type="ARBA" id="ARBA00022801"/>
    </source>
</evidence>
<comment type="caution">
    <text evidence="5">The sequence shown here is derived from an EMBL/GenBank/DDBJ whole genome shotgun (WGS) entry which is preliminary data.</text>
</comment>
<proteinExistence type="predicted"/>
<keyword evidence="6" id="KW-1185">Reference proteome</keyword>
<name>A0AAW0UK09_SCYPA</name>
<organism evidence="5 6">
    <name type="scientific">Scylla paramamosain</name>
    <name type="common">Mud crab</name>
    <dbReference type="NCBI Taxonomy" id="85552"/>
    <lineage>
        <taxon>Eukaryota</taxon>
        <taxon>Metazoa</taxon>
        <taxon>Ecdysozoa</taxon>
        <taxon>Arthropoda</taxon>
        <taxon>Crustacea</taxon>
        <taxon>Multicrustacea</taxon>
        <taxon>Malacostraca</taxon>
        <taxon>Eumalacostraca</taxon>
        <taxon>Eucarida</taxon>
        <taxon>Decapoda</taxon>
        <taxon>Pleocyemata</taxon>
        <taxon>Brachyura</taxon>
        <taxon>Eubrachyura</taxon>
        <taxon>Portunoidea</taxon>
        <taxon>Portunidae</taxon>
        <taxon>Portuninae</taxon>
        <taxon>Scylla</taxon>
    </lineage>
</organism>
<evidence type="ECO:0000313" key="6">
    <source>
        <dbReference type="Proteomes" id="UP001487740"/>
    </source>
</evidence>
<evidence type="ECO:0000256" key="2">
    <source>
        <dbReference type="ARBA" id="ARBA00022723"/>
    </source>
</evidence>
<keyword evidence="3" id="KW-0378">Hydrolase</keyword>
<keyword evidence="4" id="KW-0460">Magnesium</keyword>
<evidence type="ECO:0008006" key="7">
    <source>
        <dbReference type="Google" id="ProtNLM"/>
    </source>
</evidence>
<evidence type="ECO:0000256" key="1">
    <source>
        <dbReference type="ARBA" id="ARBA00001946"/>
    </source>
</evidence>
<dbReference type="AlphaFoldDB" id="A0AAW0UK09"/>
<dbReference type="Proteomes" id="UP001487740">
    <property type="component" value="Unassembled WGS sequence"/>
</dbReference>
<dbReference type="PANTHER" id="PTHR31835:SF1">
    <property type="entry name" value="URIDINE DIPHOSPHATE GLUCOSE PYROPHOSPHATASE NUDT22"/>
    <property type="match status" value="1"/>
</dbReference>